<dbReference type="EMBL" id="CAGKOT010000016">
    <property type="protein sequence ID" value="CAB5361298.1"/>
    <property type="molecule type" value="Genomic_DNA"/>
</dbReference>
<reference evidence="1" key="1">
    <citation type="submission" date="2020-05" db="EMBL/GenBank/DDBJ databases">
        <authorList>
            <person name="Rincon C."/>
            <person name="Sanders R I."/>
            <person name="Robbins C."/>
            <person name="Chaturvedi A."/>
        </authorList>
    </citation>
    <scope>NUCLEOTIDE SEQUENCE</scope>
    <source>
        <strain evidence="1">CHB12</strain>
    </source>
</reference>
<proteinExistence type="predicted"/>
<evidence type="ECO:0000313" key="1">
    <source>
        <dbReference type="EMBL" id="CAB5361298.1"/>
    </source>
</evidence>
<dbReference type="Proteomes" id="UP000684084">
    <property type="component" value="Unassembled WGS sequence"/>
</dbReference>
<organism evidence="1 2">
    <name type="scientific">Rhizophagus irregularis</name>
    <dbReference type="NCBI Taxonomy" id="588596"/>
    <lineage>
        <taxon>Eukaryota</taxon>
        <taxon>Fungi</taxon>
        <taxon>Fungi incertae sedis</taxon>
        <taxon>Mucoromycota</taxon>
        <taxon>Glomeromycotina</taxon>
        <taxon>Glomeromycetes</taxon>
        <taxon>Glomerales</taxon>
        <taxon>Glomeraceae</taxon>
        <taxon>Rhizophagus</taxon>
    </lineage>
</organism>
<evidence type="ECO:0000313" key="2">
    <source>
        <dbReference type="Proteomes" id="UP000684084"/>
    </source>
</evidence>
<comment type="caution">
    <text evidence="1">The sequence shown here is derived from an EMBL/GenBank/DDBJ whole genome shotgun (WGS) entry which is preliminary data.</text>
</comment>
<accession>A0A916E5I6</accession>
<protein>
    <submittedName>
        <fullName evidence="1">Uncharacterized protein</fullName>
    </submittedName>
</protein>
<gene>
    <name evidence="1" type="ORF">CHRIB12_LOCUS8598</name>
</gene>
<dbReference type="OrthoDB" id="10291080at2759"/>
<name>A0A916E5I6_9GLOM</name>
<sequence length="143" mass="15944">MHLFRSWIKYTCQNSCIRIYRISLIIICKAKISIKNGFNSLNLRHEANADSHLAGTSVIVRKICACASSNFSFCLGMSSIPSHSWIAFAILLPLSKKSKNRRTVKLCVICVKGIPSVTIQSQTEFLNSFCLGSLTCLRVISTR</sequence>
<dbReference type="AlphaFoldDB" id="A0A916E5I6"/>